<protein>
    <submittedName>
        <fullName evidence="1">Uncharacterized protein</fullName>
    </submittedName>
</protein>
<organism evidence="1 2">
    <name type="scientific">Escherichia coli</name>
    <dbReference type="NCBI Taxonomy" id="562"/>
    <lineage>
        <taxon>Bacteria</taxon>
        <taxon>Pseudomonadati</taxon>
        <taxon>Pseudomonadota</taxon>
        <taxon>Gammaproteobacteria</taxon>
        <taxon>Enterobacterales</taxon>
        <taxon>Enterobacteriaceae</taxon>
        <taxon>Escherichia</taxon>
    </lineage>
</organism>
<dbReference type="EMBL" id="CP031546">
    <property type="protein sequence ID" value="AXO05448.1"/>
    <property type="molecule type" value="Genomic_DNA"/>
</dbReference>
<gene>
    <name evidence="1" type="ORF">DS732_03210</name>
</gene>
<sequence length="69" mass="8039">MRRLPRLIMPTSSVLCVGRIRRSRRIRQWCNTGLNTVHNLSPRPFGERVRVRGTNGAALNIRHDLFPDF</sequence>
<dbReference type="AlphaFoldDB" id="A0A2I5IEQ4"/>
<reference evidence="1 2" key="1">
    <citation type="submission" date="2018-08" db="EMBL/GenBank/DDBJ databases">
        <title>Complete genome sequencing and genomic characterization of five Escherichia coli strains co-producing MCR-1 and ESBLs from different origins in China.</title>
        <authorList>
            <person name="Bai L."/>
        </authorList>
    </citation>
    <scope>NUCLEOTIDE SEQUENCE [LARGE SCALE GENOMIC DNA]</scope>
    <source>
        <strain evidence="2">cq9</strain>
    </source>
</reference>
<evidence type="ECO:0000313" key="2">
    <source>
        <dbReference type="Proteomes" id="UP000256244"/>
    </source>
</evidence>
<accession>A0A2I5IEQ4</accession>
<evidence type="ECO:0000313" key="1">
    <source>
        <dbReference type="EMBL" id="AXO05448.1"/>
    </source>
</evidence>
<dbReference type="Proteomes" id="UP000256244">
    <property type="component" value="Chromosome"/>
</dbReference>
<name>A0A2I5IEQ4_ECOLX</name>
<proteinExistence type="predicted"/>